<evidence type="ECO:0000256" key="3">
    <source>
        <dbReference type="ARBA" id="ARBA00023002"/>
    </source>
</evidence>
<dbReference type="PANTHER" id="PTHR42847">
    <property type="entry name" value="ALKANESULFONATE MONOOXYGENASE"/>
    <property type="match status" value="1"/>
</dbReference>
<keyword evidence="4" id="KW-0503">Monooxygenase</keyword>
<evidence type="ECO:0000256" key="2">
    <source>
        <dbReference type="ARBA" id="ARBA00022643"/>
    </source>
</evidence>
<dbReference type="Gene3D" id="3.20.20.30">
    <property type="entry name" value="Luciferase-like domain"/>
    <property type="match status" value="1"/>
</dbReference>
<name>A0ABP9K6D9_9NOCA</name>
<evidence type="ECO:0000313" key="7">
    <source>
        <dbReference type="Proteomes" id="UP001500603"/>
    </source>
</evidence>
<reference evidence="7" key="1">
    <citation type="journal article" date="2019" name="Int. J. Syst. Evol. Microbiol.">
        <title>The Global Catalogue of Microorganisms (GCM) 10K type strain sequencing project: providing services to taxonomists for standard genome sequencing and annotation.</title>
        <authorList>
            <consortium name="The Broad Institute Genomics Platform"/>
            <consortium name="The Broad Institute Genome Sequencing Center for Infectious Disease"/>
            <person name="Wu L."/>
            <person name="Ma J."/>
        </authorList>
    </citation>
    <scope>NUCLEOTIDE SEQUENCE [LARGE SCALE GENOMIC DNA]</scope>
    <source>
        <strain evidence="7">JCM 18298</strain>
    </source>
</reference>
<comment type="caution">
    <text evidence="6">The sequence shown here is derived from an EMBL/GenBank/DDBJ whole genome shotgun (WGS) entry which is preliminary data.</text>
</comment>
<protein>
    <submittedName>
        <fullName evidence="6">TIGR03621 family F420-dependent LLM class oxidoreductase</fullName>
    </submittedName>
</protein>
<organism evidence="6 7">
    <name type="scientific">Nocardia callitridis</name>
    <dbReference type="NCBI Taxonomy" id="648753"/>
    <lineage>
        <taxon>Bacteria</taxon>
        <taxon>Bacillati</taxon>
        <taxon>Actinomycetota</taxon>
        <taxon>Actinomycetes</taxon>
        <taxon>Mycobacteriales</taxon>
        <taxon>Nocardiaceae</taxon>
        <taxon>Nocardia</taxon>
    </lineage>
</organism>
<dbReference type="InterPro" id="IPR011251">
    <property type="entry name" value="Luciferase-like_dom"/>
</dbReference>
<dbReference type="EMBL" id="BAABJM010000002">
    <property type="protein sequence ID" value="GAA5050256.1"/>
    <property type="molecule type" value="Genomic_DNA"/>
</dbReference>
<keyword evidence="7" id="KW-1185">Reference proteome</keyword>
<proteinExistence type="predicted"/>
<evidence type="ECO:0000256" key="1">
    <source>
        <dbReference type="ARBA" id="ARBA00022630"/>
    </source>
</evidence>
<sequence length="294" mass="32299">MTAQRPFRFGVNMVVPGSRAAWIEKCRRAEELGYDVVGVADHLGLPAPFPALILAAEATQRVRLNTFVLNVPFYNATLLAREIATVDQFTEGRIELGLGAGYAKDEFDAAGLPFESGGKRVDRVEHTVRTLRRLYADPEYQPRPAQQHGPPLLIAGWGDRMLRLAAEHAAVIAFTGAASPRKGGPLLAAGLAETENRVAFARRCLGDRADQVEFNLLIQAIAKPQERAELLATYGPLLPPDVADTPEELPILLLGSHEEMAAHLRARRERYGFSYVTVLEDNMDKLAPVMALLR</sequence>
<feature type="domain" description="Luciferase-like" evidence="5">
    <location>
        <begin position="19"/>
        <end position="216"/>
    </location>
</feature>
<keyword evidence="1" id="KW-0285">Flavoprotein</keyword>
<dbReference type="PANTHER" id="PTHR42847:SF4">
    <property type="entry name" value="ALKANESULFONATE MONOOXYGENASE-RELATED"/>
    <property type="match status" value="1"/>
</dbReference>
<evidence type="ECO:0000259" key="5">
    <source>
        <dbReference type="Pfam" id="PF00296"/>
    </source>
</evidence>
<dbReference type="InterPro" id="IPR050172">
    <property type="entry name" value="SsuD_RutA_monooxygenase"/>
</dbReference>
<gene>
    <name evidence="6" type="ORF">GCM10023318_20310</name>
</gene>
<dbReference type="InterPro" id="IPR019923">
    <property type="entry name" value="Lucif-like_OxRdtase_MSMEG_2516"/>
</dbReference>
<keyword evidence="3" id="KW-0560">Oxidoreductase</keyword>
<evidence type="ECO:0000256" key="4">
    <source>
        <dbReference type="ARBA" id="ARBA00023033"/>
    </source>
</evidence>
<dbReference type="Pfam" id="PF00296">
    <property type="entry name" value="Bac_luciferase"/>
    <property type="match status" value="1"/>
</dbReference>
<dbReference type="SUPFAM" id="SSF51679">
    <property type="entry name" value="Bacterial luciferase-like"/>
    <property type="match status" value="1"/>
</dbReference>
<dbReference type="Proteomes" id="UP001500603">
    <property type="component" value="Unassembled WGS sequence"/>
</dbReference>
<dbReference type="RefSeq" id="WP_345494987.1">
    <property type="nucleotide sequence ID" value="NZ_BAABJM010000002.1"/>
</dbReference>
<evidence type="ECO:0000313" key="6">
    <source>
        <dbReference type="EMBL" id="GAA5050256.1"/>
    </source>
</evidence>
<dbReference type="InterPro" id="IPR036661">
    <property type="entry name" value="Luciferase-like_sf"/>
</dbReference>
<keyword evidence="2" id="KW-0288">FMN</keyword>
<accession>A0ABP9K6D9</accession>
<dbReference type="NCBIfam" id="TIGR03621">
    <property type="entry name" value="F420_MSMEG_2516"/>
    <property type="match status" value="1"/>
</dbReference>